<evidence type="ECO:0000313" key="1">
    <source>
        <dbReference type="EMBL" id="CUH42633.1"/>
    </source>
</evidence>
<reference evidence="2" key="1">
    <citation type="submission" date="2015-09" db="EMBL/GenBank/DDBJ databases">
        <authorList>
            <person name="Rodrigo-Torres L."/>
            <person name="Arahal D.R."/>
        </authorList>
    </citation>
    <scope>NUCLEOTIDE SEQUENCE [LARGE SCALE GENOMIC DNA]</scope>
    <source>
        <strain evidence="2">CECT 4293</strain>
    </source>
</reference>
<dbReference type="Proteomes" id="UP000050786">
    <property type="component" value="Unassembled WGS sequence"/>
</dbReference>
<organism evidence="1 2">
    <name type="scientific">Ruegeria atlantica</name>
    <dbReference type="NCBI Taxonomy" id="81569"/>
    <lineage>
        <taxon>Bacteria</taxon>
        <taxon>Pseudomonadati</taxon>
        <taxon>Pseudomonadota</taxon>
        <taxon>Alphaproteobacteria</taxon>
        <taxon>Rhodobacterales</taxon>
        <taxon>Roseobacteraceae</taxon>
        <taxon>Ruegeria</taxon>
    </lineage>
</organism>
<proteinExistence type="predicted"/>
<dbReference type="InterPro" id="IPR009061">
    <property type="entry name" value="DNA-bd_dom_put_sf"/>
</dbReference>
<dbReference type="EMBL" id="CYPS01000023">
    <property type="protein sequence ID" value="CUH42633.1"/>
    <property type="molecule type" value="Genomic_DNA"/>
</dbReference>
<dbReference type="AlphaFoldDB" id="A0A0P1E328"/>
<gene>
    <name evidence="1" type="ORF">RUM4293_01521</name>
</gene>
<name>A0A0P1E328_9RHOB</name>
<dbReference type="SUPFAM" id="SSF46955">
    <property type="entry name" value="Putative DNA-binding domain"/>
    <property type="match status" value="1"/>
</dbReference>
<keyword evidence="2" id="KW-1185">Reference proteome</keyword>
<protein>
    <recommendedName>
        <fullName evidence="3">Helix-turn-helix domain protein</fullName>
    </recommendedName>
</protein>
<sequence>MPKLTQDQLAERWHMSPRTLEQWRWLGKGPRFLKIGARVLYDEGVIEAFEEAQVCQNTCGPISGEGV</sequence>
<accession>A0A0P1E328</accession>
<dbReference type="RefSeq" id="WP_058272705.1">
    <property type="nucleotide sequence ID" value="NZ_CYPS01000023.1"/>
</dbReference>
<evidence type="ECO:0000313" key="2">
    <source>
        <dbReference type="Proteomes" id="UP000050786"/>
    </source>
</evidence>
<evidence type="ECO:0008006" key="3">
    <source>
        <dbReference type="Google" id="ProtNLM"/>
    </source>
</evidence>